<evidence type="ECO:0000313" key="3">
    <source>
        <dbReference type="Proteomes" id="UP000270856"/>
    </source>
</evidence>
<name>A0A3N4NTY2_9FLAO</name>
<sequence>MFGKGSKIYSIVTNKCPRCHEGAFFEDNNPLHLKKVLKMNPNCPNCGLKYEIEPSFFYGAMYVSYALTVGMSIITFIILYFIGLDLMTIFISIFVLLVLFTPLTLRLARLIYANIFIHYDKDVKALREPKQL</sequence>
<keyword evidence="1" id="KW-0812">Transmembrane</keyword>
<evidence type="ECO:0000313" key="2">
    <source>
        <dbReference type="EMBL" id="RPD99614.1"/>
    </source>
</evidence>
<dbReference type="OrthoDB" id="9790326at2"/>
<keyword evidence="1" id="KW-0472">Membrane</keyword>
<dbReference type="InterPro" id="IPR009325">
    <property type="entry name" value="DUF983"/>
</dbReference>
<keyword evidence="1" id="KW-1133">Transmembrane helix</keyword>
<comment type="caution">
    <text evidence="2">The sequence shown here is derived from an EMBL/GenBank/DDBJ whole genome shotgun (WGS) entry which is preliminary data.</text>
</comment>
<dbReference type="Proteomes" id="UP000270856">
    <property type="component" value="Unassembled WGS sequence"/>
</dbReference>
<protein>
    <submittedName>
        <fullName evidence="2">DUF983 domain-containing protein</fullName>
    </submittedName>
</protein>
<gene>
    <name evidence="2" type="ORF">EGM88_03460</name>
</gene>
<evidence type="ECO:0000256" key="1">
    <source>
        <dbReference type="SAM" id="Phobius"/>
    </source>
</evidence>
<proteinExistence type="predicted"/>
<dbReference type="RefSeq" id="WP_123896579.1">
    <property type="nucleotide sequence ID" value="NZ_RPFJ01000003.1"/>
</dbReference>
<accession>A0A3N4NTY2</accession>
<keyword evidence="3" id="KW-1185">Reference proteome</keyword>
<dbReference type="EMBL" id="RPFJ01000003">
    <property type="protein sequence ID" value="RPD99614.1"/>
    <property type="molecule type" value="Genomic_DNA"/>
</dbReference>
<organism evidence="2 3">
    <name type="scientific">Aureibaculum marinum</name>
    <dbReference type="NCBI Taxonomy" id="2487930"/>
    <lineage>
        <taxon>Bacteria</taxon>
        <taxon>Pseudomonadati</taxon>
        <taxon>Bacteroidota</taxon>
        <taxon>Flavobacteriia</taxon>
        <taxon>Flavobacteriales</taxon>
        <taxon>Flavobacteriaceae</taxon>
        <taxon>Aureibaculum</taxon>
    </lineage>
</organism>
<dbReference type="Pfam" id="PF06170">
    <property type="entry name" value="DUF983"/>
    <property type="match status" value="1"/>
</dbReference>
<reference evidence="2 3" key="1">
    <citation type="submission" date="2018-11" db="EMBL/GenBank/DDBJ databases">
        <title>Aureibaculum marinum gen. nov., sp. nov., a member of the family Flavobacteriaceae isolated from the Bohai Sea.</title>
        <authorList>
            <person name="Ji X."/>
        </authorList>
    </citation>
    <scope>NUCLEOTIDE SEQUENCE [LARGE SCALE GENOMIC DNA]</scope>
    <source>
        <strain evidence="2 3">BH-SD17</strain>
    </source>
</reference>
<dbReference type="AlphaFoldDB" id="A0A3N4NTY2"/>
<feature type="transmembrane region" description="Helical" evidence="1">
    <location>
        <begin position="89"/>
        <end position="108"/>
    </location>
</feature>
<feature type="transmembrane region" description="Helical" evidence="1">
    <location>
        <begin position="62"/>
        <end position="83"/>
    </location>
</feature>